<protein>
    <submittedName>
        <fullName evidence="2">Uncharacterized protein</fullName>
    </submittedName>
</protein>
<evidence type="ECO:0000256" key="1">
    <source>
        <dbReference type="SAM" id="MobiDB-lite"/>
    </source>
</evidence>
<evidence type="ECO:0000313" key="2">
    <source>
        <dbReference type="EMBL" id="MEC0228623.1"/>
    </source>
</evidence>
<keyword evidence="3" id="KW-1185">Reference proteome</keyword>
<dbReference type="EMBL" id="JARLKY010000037">
    <property type="protein sequence ID" value="MEC0228623.1"/>
    <property type="molecule type" value="Genomic_DNA"/>
</dbReference>
<feature type="non-terminal residue" evidence="2">
    <location>
        <position position="1"/>
    </location>
</feature>
<dbReference type="InterPro" id="IPR013826">
    <property type="entry name" value="Topo_IA_cen_sub3"/>
</dbReference>
<dbReference type="Proteomes" id="UP001338137">
    <property type="component" value="Unassembled WGS sequence"/>
</dbReference>
<feature type="region of interest" description="Disordered" evidence="1">
    <location>
        <begin position="89"/>
        <end position="108"/>
    </location>
</feature>
<evidence type="ECO:0000313" key="3">
    <source>
        <dbReference type="Proteomes" id="UP001338137"/>
    </source>
</evidence>
<gene>
    <name evidence="2" type="ORF">P4I72_15965</name>
</gene>
<reference evidence="2 3" key="1">
    <citation type="submission" date="2023-03" db="EMBL/GenBank/DDBJ databases">
        <title>Bacillus Genome Sequencing.</title>
        <authorList>
            <person name="Dunlap C."/>
        </authorList>
    </citation>
    <scope>NUCLEOTIDE SEQUENCE [LARGE SCALE GENOMIC DNA]</scope>
    <source>
        <strain evidence="2 3">BD-533</strain>
    </source>
</reference>
<dbReference type="SUPFAM" id="SSF56712">
    <property type="entry name" value="Prokaryotic type I DNA topoisomerase"/>
    <property type="match status" value="1"/>
</dbReference>
<organism evidence="2 3">
    <name type="scientific">Paenibacillus alba</name>
    <dbReference type="NCBI Taxonomy" id="1197127"/>
    <lineage>
        <taxon>Bacteria</taxon>
        <taxon>Bacillati</taxon>
        <taxon>Bacillota</taxon>
        <taxon>Bacilli</taxon>
        <taxon>Bacillales</taxon>
        <taxon>Paenibacillaceae</taxon>
        <taxon>Paenibacillus</taxon>
    </lineage>
</organism>
<sequence>KHKVISYPRTNSNYVTEQNIPEMHKSLSALQGTAYHELVQGAAAATWRRSCARARAVSAEASPRKLNVTWTSCGCVHFWKGSAFWRLPAQSSSSRCTSGGSAMPTNSR</sequence>
<dbReference type="Gene3D" id="1.10.290.10">
    <property type="entry name" value="Topoisomerase I, domain 4"/>
    <property type="match status" value="1"/>
</dbReference>
<proteinExistence type="predicted"/>
<dbReference type="InterPro" id="IPR023405">
    <property type="entry name" value="Topo_IA_core_domain"/>
</dbReference>
<feature type="compositionally biased region" description="Low complexity" evidence="1">
    <location>
        <begin position="91"/>
        <end position="101"/>
    </location>
</feature>
<comment type="caution">
    <text evidence="2">The sequence shown here is derived from an EMBL/GenBank/DDBJ whole genome shotgun (WGS) entry which is preliminary data.</text>
</comment>
<name>A0ABU6G379_9BACL</name>
<accession>A0ABU6G379</accession>